<accession>A0AAE3HD82</accession>
<protein>
    <submittedName>
        <fullName evidence="2">Helix-turn-helix domain-containing protein</fullName>
    </submittedName>
</protein>
<proteinExistence type="predicted"/>
<organism evidence="2 3">
    <name type="scientific">Irregularibacter muris</name>
    <dbReference type="NCBI Taxonomy" id="1796619"/>
    <lineage>
        <taxon>Bacteria</taxon>
        <taxon>Bacillati</taxon>
        <taxon>Bacillota</taxon>
        <taxon>Clostridia</taxon>
        <taxon>Eubacteriales</taxon>
        <taxon>Eubacteriaceae</taxon>
        <taxon>Irregularibacter</taxon>
    </lineage>
</organism>
<sequence>MKQLNLAYIKERRIKLNLSQQELANKLGFKNASTYLKYENGDYLFKAEMLPELSTILKCKITNFFTN</sequence>
<dbReference type="Gene3D" id="1.10.260.40">
    <property type="entry name" value="lambda repressor-like DNA-binding domains"/>
    <property type="match status" value="1"/>
</dbReference>
<evidence type="ECO:0000313" key="3">
    <source>
        <dbReference type="Proteomes" id="UP001205748"/>
    </source>
</evidence>
<dbReference type="GO" id="GO:0003677">
    <property type="term" value="F:DNA binding"/>
    <property type="evidence" value="ECO:0007669"/>
    <property type="project" value="InterPro"/>
</dbReference>
<dbReference type="SUPFAM" id="SSF47413">
    <property type="entry name" value="lambda repressor-like DNA-binding domains"/>
    <property type="match status" value="1"/>
</dbReference>
<dbReference type="EMBL" id="JANKAS010000002">
    <property type="protein sequence ID" value="MCR1897806.1"/>
    <property type="molecule type" value="Genomic_DNA"/>
</dbReference>
<comment type="caution">
    <text evidence="2">The sequence shown here is derived from an EMBL/GenBank/DDBJ whole genome shotgun (WGS) entry which is preliminary data.</text>
</comment>
<evidence type="ECO:0000259" key="1">
    <source>
        <dbReference type="PROSITE" id="PS50943"/>
    </source>
</evidence>
<dbReference type="RefSeq" id="WP_257529252.1">
    <property type="nucleotide sequence ID" value="NZ_JANKAS010000002.1"/>
</dbReference>
<dbReference type="Proteomes" id="UP001205748">
    <property type="component" value="Unassembled WGS sequence"/>
</dbReference>
<dbReference type="SMART" id="SM00530">
    <property type="entry name" value="HTH_XRE"/>
    <property type="match status" value="1"/>
</dbReference>
<dbReference type="InterPro" id="IPR001387">
    <property type="entry name" value="Cro/C1-type_HTH"/>
</dbReference>
<dbReference type="InterPro" id="IPR010982">
    <property type="entry name" value="Lambda_DNA-bd_dom_sf"/>
</dbReference>
<reference evidence="2" key="1">
    <citation type="submission" date="2022-07" db="EMBL/GenBank/DDBJ databases">
        <title>Enhanced cultured diversity of the mouse gut microbiota enables custom-made synthetic communities.</title>
        <authorList>
            <person name="Afrizal A."/>
        </authorList>
    </citation>
    <scope>NUCLEOTIDE SEQUENCE</scope>
    <source>
        <strain evidence="2">DSM 28593</strain>
    </source>
</reference>
<keyword evidence="3" id="KW-1185">Reference proteome</keyword>
<name>A0AAE3HD82_9FIRM</name>
<dbReference type="AlphaFoldDB" id="A0AAE3HD82"/>
<dbReference type="CDD" id="cd00093">
    <property type="entry name" value="HTH_XRE"/>
    <property type="match status" value="1"/>
</dbReference>
<evidence type="ECO:0000313" key="2">
    <source>
        <dbReference type="EMBL" id="MCR1897806.1"/>
    </source>
</evidence>
<gene>
    <name evidence="2" type="ORF">NSA47_02235</name>
</gene>
<dbReference type="Pfam" id="PF01381">
    <property type="entry name" value="HTH_3"/>
    <property type="match status" value="1"/>
</dbReference>
<feature type="domain" description="HTH cro/C1-type" evidence="1">
    <location>
        <begin position="9"/>
        <end position="64"/>
    </location>
</feature>
<dbReference type="PROSITE" id="PS50943">
    <property type="entry name" value="HTH_CROC1"/>
    <property type="match status" value="1"/>
</dbReference>